<keyword evidence="1" id="KW-1133">Transmembrane helix</keyword>
<dbReference type="AlphaFoldDB" id="A0A024GFC4"/>
<organism evidence="2 3">
    <name type="scientific">Albugo candida</name>
    <dbReference type="NCBI Taxonomy" id="65357"/>
    <lineage>
        <taxon>Eukaryota</taxon>
        <taxon>Sar</taxon>
        <taxon>Stramenopiles</taxon>
        <taxon>Oomycota</taxon>
        <taxon>Peronosporomycetes</taxon>
        <taxon>Albuginales</taxon>
        <taxon>Albuginaceae</taxon>
        <taxon>Albugo</taxon>
    </lineage>
</organism>
<dbReference type="InParanoid" id="A0A024GFC4"/>
<accession>A0A024GFC4</accession>
<keyword evidence="1" id="KW-0812">Transmembrane</keyword>
<proteinExistence type="predicted"/>
<sequence length="159" mass="18096">MRICCSNKQRKGECCHLQLEIEAGRSMVVMEISHTLEHLLISVSNYAGCKFKRRKSQDYNLSCKSNSTETTIRYRYLLILFIILAKIKGHYLMGIGGLQAMITDSRLLPRLLACTTREISLTKCPTTKWIFFIPMEIVCVFPSYSFNGLGNCTLRSPSS</sequence>
<keyword evidence="3" id="KW-1185">Reference proteome</keyword>
<reference evidence="2 3" key="1">
    <citation type="submission" date="2012-05" db="EMBL/GenBank/DDBJ databases">
        <title>Recombination and specialization in a pathogen metapopulation.</title>
        <authorList>
            <person name="Gardiner A."/>
            <person name="Kemen E."/>
            <person name="Schultz-Larsen T."/>
            <person name="MacLean D."/>
            <person name="Van Oosterhout C."/>
            <person name="Jones J.D.G."/>
        </authorList>
    </citation>
    <scope>NUCLEOTIDE SEQUENCE [LARGE SCALE GENOMIC DNA]</scope>
    <source>
        <strain evidence="2 3">Ac Nc2</strain>
    </source>
</reference>
<evidence type="ECO:0000313" key="2">
    <source>
        <dbReference type="EMBL" id="CCI45243.1"/>
    </source>
</evidence>
<keyword evidence="1" id="KW-0472">Membrane</keyword>
<comment type="caution">
    <text evidence="2">The sequence shown here is derived from an EMBL/GenBank/DDBJ whole genome shotgun (WGS) entry which is preliminary data.</text>
</comment>
<evidence type="ECO:0000313" key="3">
    <source>
        <dbReference type="Proteomes" id="UP000053237"/>
    </source>
</evidence>
<dbReference type="Proteomes" id="UP000053237">
    <property type="component" value="Unassembled WGS sequence"/>
</dbReference>
<protein>
    <submittedName>
        <fullName evidence="2">Uncharacterized protein</fullName>
    </submittedName>
</protein>
<gene>
    <name evidence="2" type="ORF">BN9_061160</name>
</gene>
<evidence type="ECO:0000256" key="1">
    <source>
        <dbReference type="SAM" id="Phobius"/>
    </source>
</evidence>
<dbReference type="EMBL" id="CAIX01000093">
    <property type="protein sequence ID" value="CCI45243.1"/>
    <property type="molecule type" value="Genomic_DNA"/>
</dbReference>
<name>A0A024GFC4_9STRA</name>
<feature type="transmembrane region" description="Helical" evidence="1">
    <location>
        <begin position="76"/>
        <end position="102"/>
    </location>
</feature>